<organism evidence="2">
    <name type="scientific">Salvia splendens</name>
    <name type="common">Scarlet sage</name>
    <dbReference type="NCBI Taxonomy" id="180675"/>
    <lineage>
        <taxon>Eukaryota</taxon>
        <taxon>Viridiplantae</taxon>
        <taxon>Streptophyta</taxon>
        <taxon>Embryophyta</taxon>
        <taxon>Tracheophyta</taxon>
        <taxon>Spermatophyta</taxon>
        <taxon>Magnoliopsida</taxon>
        <taxon>eudicotyledons</taxon>
        <taxon>Gunneridae</taxon>
        <taxon>Pentapetalae</taxon>
        <taxon>asterids</taxon>
        <taxon>lamiids</taxon>
        <taxon>Lamiales</taxon>
        <taxon>Lamiaceae</taxon>
        <taxon>Nepetoideae</taxon>
        <taxon>Mentheae</taxon>
        <taxon>Salviinae</taxon>
        <taxon>Salvia</taxon>
        <taxon>Salvia subgen. Calosphace</taxon>
        <taxon>core Calosphace</taxon>
    </lineage>
</organism>
<dbReference type="GO" id="GO:0005634">
    <property type="term" value="C:nucleus"/>
    <property type="evidence" value="ECO:0007669"/>
    <property type="project" value="InterPro"/>
</dbReference>
<gene>
    <name evidence="2" type="ORF">SASPL_118527</name>
</gene>
<reference evidence="2" key="1">
    <citation type="submission" date="2018-01" db="EMBL/GenBank/DDBJ databases">
        <authorList>
            <person name="Mao J.F."/>
        </authorList>
    </citation>
    <scope>NUCLEOTIDE SEQUENCE</scope>
    <source>
        <strain evidence="2">Huo1</strain>
        <tissue evidence="2">Leaf</tissue>
    </source>
</reference>
<sequence length="159" mass="17651">MIQIIQKLKMHTEGSSRFRQILQNQEGGDNNGATSKELSALTLELKQLNGEELQGLGMNELARLERVVESALGRVVKKKNDLLMSEISKMKTRACSDLNLYEIQLEEENAMLKQLAENTRNTAELGSSVESITNSGGRCLDDDRSVSDTALKLGYVLHL</sequence>
<dbReference type="Pfam" id="PF01486">
    <property type="entry name" value="K-box"/>
    <property type="match status" value="1"/>
</dbReference>
<name>A0A8X8ZXB4_SALSN</name>
<evidence type="ECO:0000259" key="1">
    <source>
        <dbReference type="PROSITE" id="PS51297"/>
    </source>
</evidence>
<evidence type="ECO:0000313" key="3">
    <source>
        <dbReference type="Proteomes" id="UP000298416"/>
    </source>
</evidence>
<evidence type="ECO:0000313" key="2">
    <source>
        <dbReference type="EMBL" id="KAG6421967.1"/>
    </source>
</evidence>
<proteinExistence type="predicted"/>
<dbReference type="InterPro" id="IPR002487">
    <property type="entry name" value="TF_Kbox"/>
</dbReference>
<dbReference type="PROSITE" id="PS51297">
    <property type="entry name" value="K_BOX"/>
    <property type="match status" value="1"/>
</dbReference>
<dbReference type="EMBL" id="PNBA02000006">
    <property type="protein sequence ID" value="KAG6421967.1"/>
    <property type="molecule type" value="Genomic_DNA"/>
</dbReference>
<dbReference type="GO" id="GO:0003700">
    <property type="term" value="F:DNA-binding transcription factor activity"/>
    <property type="evidence" value="ECO:0007669"/>
    <property type="project" value="InterPro"/>
</dbReference>
<keyword evidence="3" id="KW-1185">Reference proteome</keyword>
<dbReference type="AlphaFoldDB" id="A0A8X8ZXB4"/>
<comment type="caution">
    <text evidence="2">The sequence shown here is derived from an EMBL/GenBank/DDBJ whole genome shotgun (WGS) entry which is preliminary data.</text>
</comment>
<protein>
    <recommendedName>
        <fullName evidence="1">K-box domain-containing protein</fullName>
    </recommendedName>
</protein>
<dbReference type="Proteomes" id="UP000298416">
    <property type="component" value="Unassembled WGS sequence"/>
</dbReference>
<reference evidence="2" key="2">
    <citation type="submission" date="2020-08" db="EMBL/GenBank/DDBJ databases">
        <title>Plant Genome Project.</title>
        <authorList>
            <person name="Zhang R.-G."/>
        </authorList>
    </citation>
    <scope>NUCLEOTIDE SEQUENCE</scope>
    <source>
        <strain evidence="2">Huo1</strain>
        <tissue evidence="2">Leaf</tissue>
    </source>
</reference>
<accession>A0A8X8ZXB4</accession>
<feature type="domain" description="K-box" evidence="1">
    <location>
        <begin position="24"/>
        <end position="122"/>
    </location>
</feature>